<proteinExistence type="predicted"/>
<organism evidence="1 2">
    <name type="scientific">Ilyodon furcidens</name>
    <name type="common">goldbreast splitfin</name>
    <dbReference type="NCBI Taxonomy" id="33524"/>
    <lineage>
        <taxon>Eukaryota</taxon>
        <taxon>Metazoa</taxon>
        <taxon>Chordata</taxon>
        <taxon>Craniata</taxon>
        <taxon>Vertebrata</taxon>
        <taxon>Euteleostomi</taxon>
        <taxon>Actinopterygii</taxon>
        <taxon>Neopterygii</taxon>
        <taxon>Teleostei</taxon>
        <taxon>Neoteleostei</taxon>
        <taxon>Acanthomorphata</taxon>
        <taxon>Ovalentaria</taxon>
        <taxon>Atherinomorphae</taxon>
        <taxon>Cyprinodontiformes</taxon>
        <taxon>Goodeidae</taxon>
        <taxon>Ilyodon</taxon>
    </lineage>
</organism>
<evidence type="ECO:0000313" key="1">
    <source>
        <dbReference type="EMBL" id="MEQ2244891.1"/>
    </source>
</evidence>
<accession>A0ABV0UIM7</accession>
<comment type="caution">
    <text evidence="1">The sequence shown here is derived from an EMBL/GenBank/DDBJ whole genome shotgun (WGS) entry which is preliminary data.</text>
</comment>
<gene>
    <name evidence="1" type="ORF">ILYODFUR_021839</name>
</gene>
<dbReference type="Proteomes" id="UP001482620">
    <property type="component" value="Unassembled WGS sequence"/>
</dbReference>
<keyword evidence="2" id="KW-1185">Reference proteome</keyword>
<evidence type="ECO:0000313" key="2">
    <source>
        <dbReference type="Proteomes" id="UP001482620"/>
    </source>
</evidence>
<sequence>MVVPVCQKEDSRVHSNFRALSSAQKIFRAIAPRTVRDVIPLWKATSICEDPPSTHIIIICLSWFRQML</sequence>
<dbReference type="EMBL" id="JAHRIQ010071878">
    <property type="protein sequence ID" value="MEQ2244891.1"/>
    <property type="molecule type" value="Genomic_DNA"/>
</dbReference>
<reference evidence="1 2" key="1">
    <citation type="submission" date="2021-06" db="EMBL/GenBank/DDBJ databases">
        <authorList>
            <person name="Palmer J.M."/>
        </authorList>
    </citation>
    <scope>NUCLEOTIDE SEQUENCE [LARGE SCALE GENOMIC DNA]</scope>
    <source>
        <strain evidence="2">if_2019</strain>
        <tissue evidence="1">Muscle</tissue>
    </source>
</reference>
<protein>
    <submittedName>
        <fullName evidence="1">Uncharacterized protein</fullName>
    </submittedName>
</protein>
<name>A0ABV0UIM7_9TELE</name>